<gene>
    <name evidence="17" type="ordered locus">Cphy_0705</name>
</gene>
<dbReference type="InterPro" id="IPR003594">
    <property type="entry name" value="HATPase_dom"/>
</dbReference>
<keyword evidence="7 14" id="KW-0812">Transmembrane</keyword>
<evidence type="ECO:0000256" key="11">
    <source>
        <dbReference type="ARBA" id="ARBA00022989"/>
    </source>
</evidence>
<keyword evidence="4" id="KW-1003">Cell membrane</keyword>
<dbReference type="Gene3D" id="6.10.340.10">
    <property type="match status" value="1"/>
</dbReference>
<dbReference type="InterPro" id="IPR003661">
    <property type="entry name" value="HisK_dim/P_dom"/>
</dbReference>
<dbReference type="PANTHER" id="PTHR45528">
    <property type="entry name" value="SENSOR HISTIDINE KINASE CPXA"/>
    <property type="match status" value="1"/>
</dbReference>
<proteinExistence type="predicted"/>
<organism evidence="17 18">
    <name type="scientific">Lachnoclostridium phytofermentans (strain ATCC 700394 / DSM 18823 / ISDg)</name>
    <name type="common">Clostridium phytofermentans</name>
    <dbReference type="NCBI Taxonomy" id="357809"/>
    <lineage>
        <taxon>Bacteria</taxon>
        <taxon>Bacillati</taxon>
        <taxon>Bacillota</taxon>
        <taxon>Clostridia</taxon>
        <taxon>Lachnospirales</taxon>
        <taxon>Lachnospiraceae</taxon>
    </lineage>
</organism>
<sequence length="432" mass="49332" precursor="true">MKRSRRLMWKIFIFLIGFCSLLLAVLWLFETMLLGKMYEGVRKNEIKNAIALIERNIDSPNLNQIIVWLADDSEIIVTPAHDFSPLNRPNPADKIPMRQAITESKDFITSDGRIVSFVFYAIISPVNATISTIKVQLYYVTGIMFLLSIALAFVIARTVSKPIEELNNSAKILASGNYDIHFSGKGYREIHELSDTLNYTAAELSKVDALRRELMANISHDLRTPLALIYSYAEMMHDFPNEITPEQTQMIMDESTRLSSLVGDILDISRLENGTIDLNIKTYNITESIRTTIDRMAELVKKSGYRFLFEHGEDIYVNADELKITQVFYNLLINAINYSDDDLTIIIRQKVFEGFVRIEIEDHGKGIAEENLPYIWDRYYRIDKTHRRAVIGTGLGLSIVKKVISLHGGSYGVESKIGKGSTFWFDLEINNM</sequence>
<dbReference type="SUPFAM" id="SSF47384">
    <property type="entry name" value="Homodimeric domain of signal transducing histidine kinase"/>
    <property type="match status" value="1"/>
</dbReference>
<dbReference type="InterPro" id="IPR004358">
    <property type="entry name" value="Sig_transdc_His_kin-like_C"/>
</dbReference>
<dbReference type="CDD" id="cd06225">
    <property type="entry name" value="HAMP"/>
    <property type="match status" value="1"/>
</dbReference>
<dbReference type="PROSITE" id="PS50885">
    <property type="entry name" value="HAMP"/>
    <property type="match status" value="1"/>
</dbReference>
<evidence type="ECO:0000256" key="7">
    <source>
        <dbReference type="ARBA" id="ARBA00022692"/>
    </source>
</evidence>
<evidence type="ECO:0000256" key="13">
    <source>
        <dbReference type="ARBA" id="ARBA00023136"/>
    </source>
</evidence>
<feature type="transmembrane region" description="Helical" evidence="14">
    <location>
        <begin position="7"/>
        <end position="29"/>
    </location>
</feature>
<dbReference type="Gene3D" id="1.10.287.130">
    <property type="match status" value="1"/>
</dbReference>
<keyword evidence="5" id="KW-0597">Phosphoprotein</keyword>
<dbReference type="RefSeq" id="WP_012198735.1">
    <property type="nucleotide sequence ID" value="NC_010001.1"/>
</dbReference>
<feature type="domain" description="HAMP" evidence="16">
    <location>
        <begin position="157"/>
        <end position="209"/>
    </location>
</feature>
<dbReference type="eggNOG" id="COG2205">
    <property type="taxonomic scope" value="Bacteria"/>
</dbReference>
<dbReference type="STRING" id="357809.Cphy_0705"/>
<dbReference type="SUPFAM" id="SSF55874">
    <property type="entry name" value="ATPase domain of HSP90 chaperone/DNA topoisomerase II/histidine kinase"/>
    <property type="match status" value="1"/>
</dbReference>
<accession>A9KJT7</accession>
<evidence type="ECO:0000256" key="10">
    <source>
        <dbReference type="ARBA" id="ARBA00022840"/>
    </source>
</evidence>
<keyword evidence="12" id="KW-0902">Two-component regulatory system</keyword>
<evidence type="ECO:0000256" key="3">
    <source>
        <dbReference type="ARBA" id="ARBA00012438"/>
    </source>
</evidence>
<dbReference type="Gene3D" id="3.30.565.10">
    <property type="entry name" value="Histidine kinase-like ATPase, C-terminal domain"/>
    <property type="match status" value="1"/>
</dbReference>
<keyword evidence="9 17" id="KW-0418">Kinase</keyword>
<evidence type="ECO:0000256" key="1">
    <source>
        <dbReference type="ARBA" id="ARBA00000085"/>
    </source>
</evidence>
<feature type="transmembrane region" description="Helical" evidence="14">
    <location>
        <begin position="137"/>
        <end position="156"/>
    </location>
</feature>
<evidence type="ECO:0000256" key="14">
    <source>
        <dbReference type="SAM" id="Phobius"/>
    </source>
</evidence>
<dbReference type="InterPro" id="IPR036890">
    <property type="entry name" value="HATPase_C_sf"/>
</dbReference>
<dbReference type="PRINTS" id="PR00344">
    <property type="entry name" value="BCTRLSENSOR"/>
</dbReference>
<dbReference type="FunFam" id="1.10.287.130:FF:000001">
    <property type="entry name" value="Two-component sensor histidine kinase"/>
    <property type="match status" value="1"/>
</dbReference>
<dbReference type="Proteomes" id="UP000000370">
    <property type="component" value="Chromosome"/>
</dbReference>
<dbReference type="InterPro" id="IPR003660">
    <property type="entry name" value="HAMP_dom"/>
</dbReference>
<dbReference type="EC" id="2.7.13.3" evidence="3"/>
<feature type="domain" description="Histidine kinase" evidence="15">
    <location>
        <begin position="217"/>
        <end position="431"/>
    </location>
</feature>
<keyword evidence="10" id="KW-0067">ATP-binding</keyword>
<dbReference type="OrthoDB" id="9762826at2"/>
<evidence type="ECO:0000256" key="8">
    <source>
        <dbReference type="ARBA" id="ARBA00022741"/>
    </source>
</evidence>
<dbReference type="Pfam" id="PF00672">
    <property type="entry name" value="HAMP"/>
    <property type="match status" value="1"/>
</dbReference>
<dbReference type="SMART" id="SM00388">
    <property type="entry name" value="HisKA"/>
    <property type="match status" value="1"/>
</dbReference>
<evidence type="ECO:0000256" key="4">
    <source>
        <dbReference type="ARBA" id="ARBA00022475"/>
    </source>
</evidence>
<dbReference type="PROSITE" id="PS50109">
    <property type="entry name" value="HIS_KIN"/>
    <property type="match status" value="1"/>
</dbReference>
<keyword evidence="8" id="KW-0547">Nucleotide-binding</keyword>
<dbReference type="CDD" id="cd00075">
    <property type="entry name" value="HATPase"/>
    <property type="match status" value="1"/>
</dbReference>
<evidence type="ECO:0000256" key="12">
    <source>
        <dbReference type="ARBA" id="ARBA00023012"/>
    </source>
</evidence>
<dbReference type="GO" id="GO:0000155">
    <property type="term" value="F:phosphorelay sensor kinase activity"/>
    <property type="evidence" value="ECO:0007669"/>
    <property type="project" value="InterPro"/>
</dbReference>
<evidence type="ECO:0000256" key="9">
    <source>
        <dbReference type="ARBA" id="ARBA00022777"/>
    </source>
</evidence>
<dbReference type="HOGENOM" id="CLU_000445_89_6_9"/>
<dbReference type="FunFam" id="3.30.565.10:FF:000006">
    <property type="entry name" value="Sensor histidine kinase WalK"/>
    <property type="match status" value="1"/>
</dbReference>
<keyword evidence="13 14" id="KW-0472">Membrane</keyword>
<comment type="subcellular location">
    <subcellularLocation>
        <location evidence="2">Cell membrane</location>
        <topology evidence="2">Multi-pass membrane protein</topology>
    </subcellularLocation>
</comment>
<dbReference type="InterPro" id="IPR050398">
    <property type="entry name" value="HssS/ArlS-like"/>
</dbReference>
<evidence type="ECO:0000259" key="15">
    <source>
        <dbReference type="PROSITE" id="PS50109"/>
    </source>
</evidence>
<name>A9KJT7_LACP7</name>
<protein>
    <recommendedName>
        <fullName evidence="3">histidine kinase</fullName>
        <ecNumber evidence="3">2.7.13.3</ecNumber>
    </recommendedName>
</protein>
<evidence type="ECO:0000256" key="6">
    <source>
        <dbReference type="ARBA" id="ARBA00022679"/>
    </source>
</evidence>
<dbReference type="EMBL" id="CP000885">
    <property type="protein sequence ID" value="ABX41092.1"/>
    <property type="molecule type" value="Genomic_DNA"/>
</dbReference>
<keyword evidence="18" id="KW-1185">Reference proteome</keyword>
<dbReference type="InterPro" id="IPR005467">
    <property type="entry name" value="His_kinase_dom"/>
</dbReference>
<keyword evidence="11 14" id="KW-1133">Transmembrane helix</keyword>
<dbReference type="SMART" id="SM00387">
    <property type="entry name" value="HATPase_c"/>
    <property type="match status" value="1"/>
</dbReference>
<reference evidence="18" key="1">
    <citation type="submission" date="2007-11" db="EMBL/GenBank/DDBJ databases">
        <title>Complete genome sequence of Clostridium phytofermentans ISDg.</title>
        <authorList>
            <person name="Leschine S.B."/>
            <person name="Warnick T.A."/>
            <person name="Blanchard J.L."/>
            <person name="Schnell D.J."/>
            <person name="Petit E.L."/>
            <person name="LaTouf W.G."/>
            <person name="Copeland A."/>
            <person name="Lucas S."/>
            <person name="Lapidus A."/>
            <person name="Barry K."/>
            <person name="Glavina del Rio T."/>
            <person name="Dalin E."/>
            <person name="Tice H."/>
            <person name="Pitluck S."/>
            <person name="Kiss H."/>
            <person name="Brettin T."/>
            <person name="Bruce D."/>
            <person name="Detter J.C."/>
            <person name="Han C."/>
            <person name="Kuske C."/>
            <person name="Schmutz J."/>
            <person name="Larimer F."/>
            <person name="Land M."/>
            <person name="Hauser L."/>
            <person name="Kyrpides N."/>
            <person name="Kim E.A."/>
            <person name="Richardson P."/>
        </authorList>
    </citation>
    <scope>NUCLEOTIDE SEQUENCE [LARGE SCALE GENOMIC DNA]</scope>
    <source>
        <strain evidence="18">ATCC 700394 / DSM 18823 / ISDg</strain>
    </source>
</reference>
<keyword evidence="6" id="KW-0808">Transferase</keyword>
<evidence type="ECO:0000313" key="18">
    <source>
        <dbReference type="Proteomes" id="UP000000370"/>
    </source>
</evidence>
<dbReference type="Pfam" id="PF00512">
    <property type="entry name" value="HisKA"/>
    <property type="match status" value="1"/>
</dbReference>
<dbReference type="GO" id="GO:0005524">
    <property type="term" value="F:ATP binding"/>
    <property type="evidence" value="ECO:0007669"/>
    <property type="project" value="UniProtKB-KW"/>
</dbReference>
<dbReference type="Pfam" id="PF02518">
    <property type="entry name" value="HATPase_c"/>
    <property type="match status" value="1"/>
</dbReference>
<dbReference type="KEGG" id="cpy:Cphy_0705"/>
<dbReference type="CDD" id="cd00082">
    <property type="entry name" value="HisKA"/>
    <property type="match status" value="1"/>
</dbReference>
<evidence type="ECO:0000256" key="2">
    <source>
        <dbReference type="ARBA" id="ARBA00004651"/>
    </source>
</evidence>
<evidence type="ECO:0000256" key="5">
    <source>
        <dbReference type="ARBA" id="ARBA00022553"/>
    </source>
</evidence>
<evidence type="ECO:0000259" key="16">
    <source>
        <dbReference type="PROSITE" id="PS50885"/>
    </source>
</evidence>
<dbReference type="GO" id="GO:0005886">
    <property type="term" value="C:plasma membrane"/>
    <property type="evidence" value="ECO:0007669"/>
    <property type="project" value="UniProtKB-SubCell"/>
</dbReference>
<dbReference type="SUPFAM" id="SSF158472">
    <property type="entry name" value="HAMP domain-like"/>
    <property type="match status" value="1"/>
</dbReference>
<dbReference type="InterPro" id="IPR036097">
    <property type="entry name" value="HisK_dim/P_sf"/>
</dbReference>
<dbReference type="AlphaFoldDB" id="A9KJT7"/>
<dbReference type="PANTHER" id="PTHR45528:SF1">
    <property type="entry name" value="SENSOR HISTIDINE KINASE CPXA"/>
    <property type="match status" value="1"/>
</dbReference>
<evidence type="ECO:0000313" key="17">
    <source>
        <dbReference type="EMBL" id="ABX41092.1"/>
    </source>
</evidence>
<comment type="catalytic activity">
    <reaction evidence="1">
        <text>ATP + protein L-histidine = ADP + protein N-phospho-L-histidine.</text>
        <dbReference type="EC" id="2.7.13.3"/>
    </reaction>
</comment>
<feature type="transmembrane region" description="Helical" evidence="14">
    <location>
        <begin position="114"/>
        <end position="130"/>
    </location>
</feature>